<keyword evidence="2" id="KW-0472">Membrane</keyword>
<proteinExistence type="predicted"/>
<evidence type="ECO:0008006" key="5">
    <source>
        <dbReference type="Google" id="ProtNLM"/>
    </source>
</evidence>
<evidence type="ECO:0000313" key="4">
    <source>
        <dbReference type="Proteomes" id="UP000028524"/>
    </source>
</evidence>
<dbReference type="Proteomes" id="UP000028524">
    <property type="component" value="Unassembled WGS sequence"/>
</dbReference>
<feature type="compositionally biased region" description="Polar residues" evidence="1">
    <location>
        <begin position="1"/>
        <end position="19"/>
    </location>
</feature>
<accession>A0A084R0V6</accession>
<keyword evidence="4" id="KW-1185">Reference proteome</keyword>
<gene>
    <name evidence="3" type="ORF">S40285_09991</name>
</gene>
<sequence length="137" mass="15189">MPSSHSQAKLPSSSVTSLNAAPGGPSSKLPPRVRRWSTYALGLLTPLLPGFIVAVHYLSPMTQFFRRRPLSSWPYTFPDPYYECRADEAESCRRCHSVCFNRDFEYAVLKAQLEGERGVIVVPEEPGTKSEKAGPSS</sequence>
<dbReference type="EMBL" id="KL659358">
    <property type="protein sequence ID" value="KFA69841.1"/>
    <property type="molecule type" value="Genomic_DNA"/>
</dbReference>
<keyword evidence="2" id="KW-1133">Transmembrane helix</keyword>
<evidence type="ECO:0000313" key="3">
    <source>
        <dbReference type="EMBL" id="KFA69841.1"/>
    </source>
</evidence>
<feature type="transmembrane region" description="Helical" evidence="2">
    <location>
        <begin position="36"/>
        <end position="58"/>
    </location>
</feature>
<name>A0A084R0V6_STAC4</name>
<evidence type="ECO:0000256" key="1">
    <source>
        <dbReference type="SAM" id="MobiDB-lite"/>
    </source>
</evidence>
<evidence type="ECO:0000256" key="2">
    <source>
        <dbReference type="SAM" id="Phobius"/>
    </source>
</evidence>
<reference evidence="3 4" key="1">
    <citation type="journal article" date="2014" name="BMC Genomics">
        <title>Comparative genome sequencing reveals chemotype-specific gene clusters in the toxigenic black mold Stachybotrys.</title>
        <authorList>
            <person name="Semeiks J."/>
            <person name="Borek D."/>
            <person name="Otwinowski Z."/>
            <person name="Grishin N.V."/>
        </authorList>
    </citation>
    <scope>NUCLEOTIDE SEQUENCE [LARGE SCALE GENOMIC DNA]</scope>
    <source>
        <strain evidence="3 4">IBT 40285</strain>
    </source>
</reference>
<feature type="region of interest" description="Disordered" evidence="1">
    <location>
        <begin position="1"/>
        <end position="29"/>
    </location>
</feature>
<keyword evidence="2" id="KW-0812">Transmembrane</keyword>
<dbReference type="AlphaFoldDB" id="A0A084R0V6"/>
<dbReference type="HOGENOM" id="CLU_1866429_0_0_1"/>
<dbReference type="InParanoid" id="A0A084R0V6"/>
<protein>
    <recommendedName>
        <fullName evidence="5">Transmembrane protein</fullName>
    </recommendedName>
</protein>
<organism evidence="3 4">
    <name type="scientific">Stachybotrys chlorohalonatus (strain IBT 40285)</name>
    <dbReference type="NCBI Taxonomy" id="1283841"/>
    <lineage>
        <taxon>Eukaryota</taxon>
        <taxon>Fungi</taxon>
        <taxon>Dikarya</taxon>
        <taxon>Ascomycota</taxon>
        <taxon>Pezizomycotina</taxon>
        <taxon>Sordariomycetes</taxon>
        <taxon>Hypocreomycetidae</taxon>
        <taxon>Hypocreales</taxon>
        <taxon>Stachybotryaceae</taxon>
        <taxon>Stachybotrys</taxon>
    </lineage>
</organism>